<evidence type="ECO:0000256" key="8">
    <source>
        <dbReference type="SAM" id="Phobius"/>
    </source>
</evidence>
<evidence type="ECO:0000256" key="1">
    <source>
        <dbReference type="ARBA" id="ARBA00004651"/>
    </source>
</evidence>
<feature type="transmembrane region" description="Helical" evidence="8">
    <location>
        <begin position="191"/>
        <end position="210"/>
    </location>
</feature>
<sequence>MKLIKTTFVGIGQIFLQENGLSGLLITIAMFFSHWTLGVSCFLGALVGTLTAKSAGFPQEQINQGLYGFNGSLAFMCVLFTFGLVDPAIPLVWVLGVVASIIATLIMRAFIKAGKVAYTFPFVVTCWIFCWAVAKFHLFGLSQTTPRLMDYTDTIHSIGEAFYAWAEINFGSSLMTGILLFIAIAVSSPMAAMWGMAVAPISALLAYQCFNVELNTLANGIYSFSAILVACAFAGPKFSNFCYVIGGVILAVAVHYAVAQTGLAAYTIGFIVASWIILLIKNIVEKSGIENKRFNQIMNP</sequence>
<proteinExistence type="inferred from homology"/>
<gene>
    <name evidence="9" type="ORF">P7M15_04165</name>
</gene>
<dbReference type="InterPro" id="IPR029020">
    <property type="entry name" value="Ammonium/urea_transptr"/>
</dbReference>
<dbReference type="AlphaFoldDB" id="A0AAW6Q819"/>
<evidence type="ECO:0000256" key="3">
    <source>
        <dbReference type="ARBA" id="ARBA00022475"/>
    </source>
</evidence>
<evidence type="ECO:0000313" key="10">
    <source>
        <dbReference type="Proteomes" id="UP001214976"/>
    </source>
</evidence>
<feature type="transmembrane region" description="Helical" evidence="8">
    <location>
        <begin position="91"/>
        <end position="111"/>
    </location>
</feature>
<dbReference type="Proteomes" id="UP001214976">
    <property type="component" value="Unassembled WGS sequence"/>
</dbReference>
<dbReference type="GO" id="GO:0005886">
    <property type="term" value="C:plasma membrane"/>
    <property type="evidence" value="ECO:0007669"/>
    <property type="project" value="UniProtKB-SubCell"/>
</dbReference>
<feature type="transmembrane region" description="Helical" evidence="8">
    <location>
        <begin position="66"/>
        <end position="85"/>
    </location>
</feature>
<keyword evidence="6 8" id="KW-0472">Membrane</keyword>
<feature type="transmembrane region" description="Helical" evidence="8">
    <location>
        <begin position="241"/>
        <end position="258"/>
    </location>
</feature>
<evidence type="ECO:0000256" key="6">
    <source>
        <dbReference type="ARBA" id="ARBA00023136"/>
    </source>
</evidence>
<dbReference type="RefSeq" id="WP_317476898.1">
    <property type="nucleotide sequence ID" value="NZ_JARQTW010000008.1"/>
</dbReference>
<evidence type="ECO:0000256" key="5">
    <source>
        <dbReference type="ARBA" id="ARBA00022989"/>
    </source>
</evidence>
<feature type="transmembrane region" description="Helical" evidence="8">
    <location>
        <begin position="264"/>
        <end position="284"/>
    </location>
</feature>
<comment type="subcellular location">
    <subcellularLocation>
        <location evidence="1">Cell membrane</location>
        <topology evidence="1">Multi-pass membrane protein</topology>
    </subcellularLocation>
</comment>
<evidence type="ECO:0000256" key="2">
    <source>
        <dbReference type="ARBA" id="ARBA00005914"/>
    </source>
</evidence>
<feature type="transmembrane region" description="Helical" evidence="8">
    <location>
        <begin position="216"/>
        <end position="234"/>
    </location>
</feature>
<evidence type="ECO:0000256" key="7">
    <source>
        <dbReference type="PIRSR" id="PIRSR016502-1"/>
    </source>
</evidence>
<dbReference type="Gene3D" id="1.10.3430.10">
    <property type="entry name" value="Ammonium transporter AmtB like domains"/>
    <property type="match status" value="1"/>
</dbReference>
<accession>A0AAW6Q819</accession>
<keyword evidence="5 8" id="KW-1133">Transmembrane helix</keyword>
<protein>
    <submittedName>
        <fullName evidence="9">Urea transporter</fullName>
    </submittedName>
</protein>
<dbReference type="PIRSF" id="PIRSF016502">
    <property type="entry name" value="Urea_transporter"/>
    <property type="match status" value="1"/>
</dbReference>
<evidence type="ECO:0000256" key="4">
    <source>
        <dbReference type="ARBA" id="ARBA00022692"/>
    </source>
</evidence>
<dbReference type="GO" id="GO:0015204">
    <property type="term" value="F:urea transmembrane transporter activity"/>
    <property type="evidence" value="ECO:0007669"/>
    <property type="project" value="InterPro"/>
</dbReference>
<name>A0AAW6Q819_9PAST</name>
<evidence type="ECO:0000313" key="9">
    <source>
        <dbReference type="EMBL" id="MDG2949719.1"/>
    </source>
</evidence>
<dbReference type="PANTHER" id="PTHR10464">
    <property type="entry name" value="UREA TRANSPORTER"/>
    <property type="match status" value="1"/>
</dbReference>
<feature type="transmembrane region" description="Helical" evidence="8">
    <location>
        <begin position="20"/>
        <end position="46"/>
    </location>
</feature>
<feature type="transmembrane region" description="Helical" evidence="8">
    <location>
        <begin position="162"/>
        <end position="184"/>
    </location>
</feature>
<dbReference type="EMBL" id="JARQTW010000008">
    <property type="protein sequence ID" value="MDG2949719.1"/>
    <property type="molecule type" value="Genomic_DNA"/>
</dbReference>
<organism evidence="9 10">
    <name type="scientific">Exercitatus varius</name>
    <dbReference type="NCBI Taxonomy" id="67857"/>
    <lineage>
        <taxon>Bacteria</taxon>
        <taxon>Pseudomonadati</taxon>
        <taxon>Pseudomonadota</taxon>
        <taxon>Gammaproteobacteria</taxon>
        <taxon>Pasteurellales</taxon>
        <taxon>Pasteurellaceae</taxon>
        <taxon>Exercitatus</taxon>
    </lineage>
</organism>
<feature type="site" description="Important for channel permeability" evidence="7">
    <location>
        <position position="267"/>
    </location>
</feature>
<feature type="transmembrane region" description="Helical" evidence="8">
    <location>
        <begin position="118"/>
        <end position="142"/>
    </location>
</feature>
<keyword evidence="3" id="KW-1003">Cell membrane</keyword>
<comment type="caution">
    <text evidence="9">The sequence shown here is derived from an EMBL/GenBank/DDBJ whole genome shotgun (WGS) entry which is preliminary data.</text>
</comment>
<dbReference type="InterPro" id="IPR004937">
    <property type="entry name" value="Urea_transporter"/>
</dbReference>
<keyword evidence="4 8" id="KW-0812">Transmembrane</keyword>
<dbReference type="PANTHER" id="PTHR10464:SF4">
    <property type="entry name" value="UREA TRANSPORTER"/>
    <property type="match status" value="1"/>
</dbReference>
<reference evidence="9" key="1">
    <citation type="submission" date="2023-03" db="EMBL/GenBank/DDBJ databases">
        <title>Classification of Bisgaard taxon 6 and taxon 10 as Exercitatus varius gen. nov., spec. nov.</title>
        <authorList>
            <person name="Christensen H."/>
        </authorList>
    </citation>
    <scope>NUCLEOTIDE SEQUENCE</scope>
    <source>
        <strain evidence="9">86116</strain>
    </source>
</reference>
<comment type="similarity">
    <text evidence="2">Belongs to the urea transporter family.</text>
</comment>
<dbReference type="Pfam" id="PF03253">
    <property type="entry name" value="UT"/>
    <property type="match status" value="1"/>
</dbReference>